<dbReference type="CDD" id="cd05402">
    <property type="entry name" value="NT_PAP_TUTase"/>
    <property type="match status" value="1"/>
</dbReference>
<dbReference type="SUPFAM" id="SSF81631">
    <property type="entry name" value="PAP/OAS1 substrate-binding domain"/>
    <property type="match status" value="1"/>
</dbReference>
<dbReference type="Gene3D" id="3.30.460.10">
    <property type="entry name" value="Beta Polymerase, domain 2"/>
    <property type="match status" value="1"/>
</dbReference>
<dbReference type="Pfam" id="PF22600">
    <property type="entry name" value="MTPAP-like_central"/>
    <property type="match status" value="1"/>
</dbReference>
<name>A0AAD7LLH6_QUISA</name>
<feature type="compositionally biased region" description="Polar residues" evidence="1">
    <location>
        <begin position="379"/>
        <end position="393"/>
    </location>
</feature>
<dbReference type="EMBL" id="JARAOO010000008">
    <property type="protein sequence ID" value="KAJ7960157.1"/>
    <property type="molecule type" value="Genomic_DNA"/>
</dbReference>
<evidence type="ECO:0000313" key="3">
    <source>
        <dbReference type="EMBL" id="KAJ7960157.1"/>
    </source>
</evidence>
<dbReference type="PANTHER" id="PTHR12271">
    <property type="entry name" value="POLY A POLYMERASE CID PAP -RELATED"/>
    <property type="match status" value="1"/>
</dbReference>
<feature type="compositionally biased region" description="Polar residues" evidence="1">
    <location>
        <begin position="414"/>
        <end position="429"/>
    </location>
</feature>
<dbReference type="SUPFAM" id="SSF81301">
    <property type="entry name" value="Nucleotidyltransferase"/>
    <property type="match status" value="1"/>
</dbReference>
<dbReference type="AlphaFoldDB" id="A0AAD7LLH6"/>
<dbReference type="InterPro" id="IPR054708">
    <property type="entry name" value="MTPAP-like_central"/>
</dbReference>
<dbReference type="Gene3D" id="1.10.1410.10">
    <property type="match status" value="1"/>
</dbReference>
<evidence type="ECO:0000259" key="2">
    <source>
        <dbReference type="Pfam" id="PF22600"/>
    </source>
</evidence>
<reference evidence="3" key="1">
    <citation type="journal article" date="2023" name="Science">
        <title>Elucidation of the pathway for biosynthesis of saponin adjuvants from the soapbark tree.</title>
        <authorList>
            <person name="Reed J."/>
            <person name="Orme A."/>
            <person name="El-Demerdash A."/>
            <person name="Owen C."/>
            <person name="Martin L.B.B."/>
            <person name="Misra R.C."/>
            <person name="Kikuchi S."/>
            <person name="Rejzek M."/>
            <person name="Martin A.C."/>
            <person name="Harkess A."/>
            <person name="Leebens-Mack J."/>
            <person name="Louveau T."/>
            <person name="Stephenson M.J."/>
            <person name="Osbourn A."/>
        </authorList>
    </citation>
    <scope>NUCLEOTIDE SEQUENCE</scope>
    <source>
        <strain evidence="3">S10</strain>
    </source>
</reference>
<protein>
    <submittedName>
        <fullName evidence="3">Protein HESO1-like isoform X1</fullName>
    </submittedName>
</protein>
<feature type="domain" description="Poly(A) RNA polymerase mitochondrial-like central palm" evidence="2">
    <location>
        <begin position="7"/>
        <end position="146"/>
    </location>
</feature>
<dbReference type="PANTHER" id="PTHR12271:SF123">
    <property type="entry name" value="PROTEIN HESO1"/>
    <property type="match status" value="1"/>
</dbReference>
<evidence type="ECO:0000313" key="4">
    <source>
        <dbReference type="Proteomes" id="UP001163823"/>
    </source>
</evidence>
<accession>A0AAD7LLH6</accession>
<dbReference type="GO" id="GO:0050265">
    <property type="term" value="F:RNA uridylyltransferase activity"/>
    <property type="evidence" value="ECO:0007669"/>
    <property type="project" value="TreeGrafter"/>
</dbReference>
<dbReference type="GO" id="GO:0031123">
    <property type="term" value="P:RNA 3'-end processing"/>
    <property type="evidence" value="ECO:0007669"/>
    <property type="project" value="TreeGrafter"/>
</dbReference>
<comment type="caution">
    <text evidence="3">The sequence shown here is derived from an EMBL/GenBank/DDBJ whole genome shotgun (WGS) entry which is preliminary data.</text>
</comment>
<sequence>MSVYIMLDRVLKHILEVITPLQEDWVIRFQIVEDLRRAVESVENLRGSTVEPFGSFVSNLFTRWGDLDISIEFPIGAYISSTGKKRKQMLLEELQNALRRKGGWRSLKLIPNARVPILKLKSSHQNISCDISIDNLQGQMKSKLLFWISRIDSRFRDMILLFVQVKEWAKAHDINNSKFGTLNSYSLSLLVVFHFQTCVPAILPPLRYIYPGNMVDDLRGVRADAEKHIAETCDANITGFISEKFRPVNRSSLSELFISFLAKFANISTMASELGICPYTGQWEEIKRNMRWLPKTYAIFIEDPFEQPVNTARGVSAEQLTRISEVFRMTCSRLTSGNPYQSALLAVLVQRQVAQYILNTHPGNTSHSGGRYQPARPQVQRSMDSPSQMQCQVQKKDAESSSNTSSVRGLGKANSAQPQQIWRPKSSNS</sequence>
<gene>
    <name evidence="3" type="ORF">O6P43_020643</name>
</gene>
<dbReference type="Proteomes" id="UP001163823">
    <property type="component" value="Chromosome 8"/>
</dbReference>
<feature type="region of interest" description="Disordered" evidence="1">
    <location>
        <begin position="360"/>
        <end position="429"/>
    </location>
</feature>
<dbReference type="InterPro" id="IPR043519">
    <property type="entry name" value="NT_sf"/>
</dbReference>
<keyword evidence="4" id="KW-1185">Reference proteome</keyword>
<evidence type="ECO:0000256" key="1">
    <source>
        <dbReference type="SAM" id="MobiDB-lite"/>
    </source>
</evidence>
<proteinExistence type="predicted"/>
<organism evidence="3 4">
    <name type="scientific">Quillaja saponaria</name>
    <name type="common">Soap bark tree</name>
    <dbReference type="NCBI Taxonomy" id="32244"/>
    <lineage>
        <taxon>Eukaryota</taxon>
        <taxon>Viridiplantae</taxon>
        <taxon>Streptophyta</taxon>
        <taxon>Embryophyta</taxon>
        <taxon>Tracheophyta</taxon>
        <taxon>Spermatophyta</taxon>
        <taxon>Magnoliopsida</taxon>
        <taxon>eudicotyledons</taxon>
        <taxon>Gunneridae</taxon>
        <taxon>Pentapetalae</taxon>
        <taxon>rosids</taxon>
        <taxon>fabids</taxon>
        <taxon>Fabales</taxon>
        <taxon>Quillajaceae</taxon>
        <taxon>Quillaja</taxon>
    </lineage>
</organism>